<gene>
    <name evidence="1" type="ORF">K788_0006709</name>
</gene>
<protein>
    <submittedName>
        <fullName evidence="1">Uncharacterized protein</fullName>
    </submittedName>
</protein>
<dbReference type="AlphaFoldDB" id="A0A0P0R596"/>
<accession>A0A0P0R596</accession>
<proteinExistence type="predicted"/>
<sequence>MHQILAMQNSPHLQAVSLYGQYMRPHACPVPVPGTTRQPFASAWLSADSISFFE</sequence>
<evidence type="ECO:0000313" key="1">
    <source>
        <dbReference type="EMBL" id="ALL62958.1"/>
    </source>
</evidence>
<dbReference type="KEGG" id="bcai:K788_0006709"/>
<evidence type="ECO:0000313" key="2">
    <source>
        <dbReference type="Proteomes" id="UP000019146"/>
    </source>
</evidence>
<dbReference type="EMBL" id="CP012746">
    <property type="protein sequence ID" value="ALL62958.1"/>
    <property type="molecule type" value="Genomic_DNA"/>
</dbReference>
<name>A0A0P0R596_9BURK</name>
<dbReference type="Proteomes" id="UP000019146">
    <property type="component" value="Chromosome 1"/>
</dbReference>
<organism evidence="1 2">
    <name type="scientific">Paraburkholderia caribensis MBA4</name>
    <dbReference type="NCBI Taxonomy" id="1323664"/>
    <lineage>
        <taxon>Bacteria</taxon>
        <taxon>Pseudomonadati</taxon>
        <taxon>Pseudomonadota</taxon>
        <taxon>Betaproteobacteria</taxon>
        <taxon>Burkholderiales</taxon>
        <taxon>Burkholderiaceae</taxon>
        <taxon>Paraburkholderia</taxon>
    </lineage>
</organism>
<reference evidence="1 2" key="1">
    <citation type="journal article" date="2014" name="Genome Announc.">
        <title>Draft Genome Sequence of the Haloacid-Degrading Burkholderia caribensis Strain MBA4.</title>
        <authorList>
            <person name="Pan Y."/>
            <person name="Kong K.F."/>
            <person name="Tsang J.S."/>
        </authorList>
    </citation>
    <scope>NUCLEOTIDE SEQUENCE [LARGE SCALE GENOMIC DNA]</scope>
    <source>
        <strain evidence="1 2">MBA4</strain>
    </source>
</reference>